<reference evidence="7" key="1">
    <citation type="submission" date="2022-09" db="EMBL/GenBank/DDBJ databases">
        <title>Aureispira anguillicida sp. nov., isolated from Leptocephalus of Japanese eel Anguilla japonica.</title>
        <authorList>
            <person name="Yuasa K."/>
            <person name="Mekata T."/>
            <person name="Ikunari K."/>
        </authorList>
    </citation>
    <scope>NUCLEOTIDE SEQUENCE</scope>
    <source>
        <strain evidence="7">EL160426</strain>
    </source>
</reference>
<comment type="subcellular location">
    <subcellularLocation>
        <location evidence="1">Cell envelope</location>
    </subcellularLocation>
</comment>
<dbReference type="KEGG" id="aup:AsAng_0040860"/>
<protein>
    <submittedName>
        <fullName evidence="7">TlpA family protein disulfide reductase</fullName>
    </submittedName>
</protein>
<dbReference type="RefSeq" id="WP_264788630.1">
    <property type="nucleotide sequence ID" value="NZ_AP026867.1"/>
</dbReference>
<dbReference type="Proteomes" id="UP001060919">
    <property type="component" value="Chromosome"/>
</dbReference>
<dbReference type="EMBL" id="AP026867">
    <property type="protein sequence ID" value="BDS13349.1"/>
    <property type="molecule type" value="Genomic_DNA"/>
</dbReference>
<dbReference type="Gene3D" id="3.40.30.10">
    <property type="entry name" value="Glutaredoxin"/>
    <property type="match status" value="1"/>
</dbReference>
<dbReference type="SUPFAM" id="SSF52833">
    <property type="entry name" value="Thioredoxin-like"/>
    <property type="match status" value="1"/>
</dbReference>
<sequence>MHKLLLFVLLFSSYSTIAQRNNVLLTGTINNDSIGEVLLEINKRYINNTVEEYSATLNATHNFGLACRIEIPQLVTLHYGNQQCQLFLEPNDSLYIEFDSQTFPHQISFGQRAKDNNILLQNYQKQFPKDPILFKYRQYRKGIHYYKIHEDLDKIMQQNSPTEFLARIETERQKKESMYQLFAKEPGRNLSPDFVTFLQTEFNYDKWLKLLTYGDVYKGRHRLDSTFLGFLDSVLVLNDRSLGNQNYRDFITAFVHYRCRHRPNTDPSIYIQLYNYSKHYLEGRTKYFTMAQFLALALRKENPKIVLPIYEDFIKENPYYELDRVVLDPFQKANQFAAGTPAPNFTLTNIEGKPVSLAQFKGKVVYLDFWASWCRPCMQKIEILQAFEPKFAGKEVVFLHISLDRSKSKWEETVHENEFKGQHLYFDPLSSQITTDYEILSVPKFFLITKEGNFAYTPTSFDSKDLELTLLKLLQN</sequence>
<evidence type="ECO:0000256" key="1">
    <source>
        <dbReference type="ARBA" id="ARBA00004196"/>
    </source>
</evidence>
<dbReference type="PANTHER" id="PTHR42852">
    <property type="entry name" value="THIOL:DISULFIDE INTERCHANGE PROTEIN DSBE"/>
    <property type="match status" value="1"/>
</dbReference>
<evidence type="ECO:0000256" key="3">
    <source>
        <dbReference type="ARBA" id="ARBA00023157"/>
    </source>
</evidence>
<dbReference type="GO" id="GO:0030313">
    <property type="term" value="C:cell envelope"/>
    <property type="evidence" value="ECO:0007669"/>
    <property type="project" value="UniProtKB-SubCell"/>
</dbReference>
<keyword evidence="2" id="KW-0201">Cytochrome c-type biogenesis</keyword>
<feature type="chain" id="PRO_5038047834" evidence="5">
    <location>
        <begin position="19"/>
        <end position="476"/>
    </location>
</feature>
<proteinExistence type="predicted"/>
<dbReference type="GO" id="GO:0016209">
    <property type="term" value="F:antioxidant activity"/>
    <property type="evidence" value="ECO:0007669"/>
    <property type="project" value="InterPro"/>
</dbReference>
<evidence type="ECO:0000256" key="4">
    <source>
        <dbReference type="ARBA" id="ARBA00023284"/>
    </source>
</evidence>
<name>A0A915YHN0_9BACT</name>
<keyword evidence="8" id="KW-1185">Reference proteome</keyword>
<dbReference type="AlphaFoldDB" id="A0A915YHN0"/>
<evidence type="ECO:0000256" key="5">
    <source>
        <dbReference type="SAM" id="SignalP"/>
    </source>
</evidence>
<evidence type="ECO:0000259" key="6">
    <source>
        <dbReference type="Pfam" id="PF00578"/>
    </source>
</evidence>
<keyword evidence="5" id="KW-0732">Signal</keyword>
<gene>
    <name evidence="7" type="ORF">AsAng_0040860</name>
</gene>
<dbReference type="InterPro" id="IPR036249">
    <property type="entry name" value="Thioredoxin-like_sf"/>
</dbReference>
<dbReference type="InterPro" id="IPR050553">
    <property type="entry name" value="Thioredoxin_ResA/DsbE_sf"/>
</dbReference>
<feature type="signal peptide" evidence="5">
    <location>
        <begin position="1"/>
        <end position="18"/>
    </location>
</feature>
<feature type="domain" description="Alkyl hydroperoxide reductase subunit C/ Thiol specific antioxidant" evidence="6">
    <location>
        <begin position="339"/>
        <end position="456"/>
    </location>
</feature>
<organism evidence="7 8">
    <name type="scientific">Aureispira anguillae</name>
    <dbReference type="NCBI Taxonomy" id="2864201"/>
    <lineage>
        <taxon>Bacteria</taxon>
        <taxon>Pseudomonadati</taxon>
        <taxon>Bacteroidota</taxon>
        <taxon>Saprospiria</taxon>
        <taxon>Saprospirales</taxon>
        <taxon>Saprospiraceae</taxon>
        <taxon>Aureispira</taxon>
    </lineage>
</organism>
<evidence type="ECO:0000313" key="7">
    <source>
        <dbReference type="EMBL" id="BDS13349.1"/>
    </source>
</evidence>
<dbReference type="GO" id="GO:0017004">
    <property type="term" value="P:cytochrome complex assembly"/>
    <property type="evidence" value="ECO:0007669"/>
    <property type="project" value="UniProtKB-KW"/>
</dbReference>
<dbReference type="Pfam" id="PF00578">
    <property type="entry name" value="AhpC-TSA"/>
    <property type="match status" value="1"/>
</dbReference>
<dbReference type="PANTHER" id="PTHR42852:SF6">
    <property type="entry name" value="THIOL:DISULFIDE INTERCHANGE PROTEIN DSBE"/>
    <property type="match status" value="1"/>
</dbReference>
<dbReference type="GO" id="GO:0016491">
    <property type="term" value="F:oxidoreductase activity"/>
    <property type="evidence" value="ECO:0007669"/>
    <property type="project" value="InterPro"/>
</dbReference>
<evidence type="ECO:0000256" key="2">
    <source>
        <dbReference type="ARBA" id="ARBA00022748"/>
    </source>
</evidence>
<evidence type="ECO:0000313" key="8">
    <source>
        <dbReference type="Proteomes" id="UP001060919"/>
    </source>
</evidence>
<dbReference type="InterPro" id="IPR000866">
    <property type="entry name" value="AhpC/TSA"/>
</dbReference>
<dbReference type="CDD" id="cd02966">
    <property type="entry name" value="TlpA_like_family"/>
    <property type="match status" value="1"/>
</dbReference>
<keyword evidence="4" id="KW-0676">Redox-active center</keyword>
<accession>A0A915YHN0</accession>
<keyword evidence="3" id="KW-1015">Disulfide bond</keyword>